<sequence>MKKDINPSPYQSEKDLAKMCTGHQSTNNISNVYKTNKDNNIT</sequence>
<comment type="caution">
    <text evidence="1">The sequence shown here is derived from an EMBL/GenBank/DDBJ whole genome shotgun (WGS) entry which is preliminary data.</text>
</comment>
<accession>X0T3U1</accession>
<evidence type="ECO:0000313" key="1">
    <source>
        <dbReference type="EMBL" id="GAF82842.1"/>
    </source>
</evidence>
<dbReference type="EMBL" id="BARS01008721">
    <property type="protein sequence ID" value="GAF82842.1"/>
    <property type="molecule type" value="Genomic_DNA"/>
</dbReference>
<proteinExistence type="predicted"/>
<protein>
    <submittedName>
        <fullName evidence="1">Uncharacterized protein</fullName>
    </submittedName>
</protein>
<gene>
    <name evidence="1" type="ORF">S01H1_16562</name>
</gene>
<organism evidence="1">
    <name type="scientific">marine sediment metagenome</name>
    <dbReference type="NCBI Taxonomy" id="412755"/>
    <lineage>
        <taxon>unclassified sequences</taxon>
        <taxon>metagenomes</taxon>
        <taxon>ecological metagenomes</taxon>
    </lineage>
</organism>
<name>X0T3U1_9ZZZZ</name>
<dbReference type="AlphaFoldDB" id="X0T3U1"/>
<reference evidence="1" key="1">
    <citation type="journal article" date="2014" name="Front. Microbiol.">
        <title>High frequency of phylogenetically diverse reductive dehalogenase-homologous genes in deep subseafloor sedimentary metagenomes.</title>
        <authorList>
            <person name="Kawai M."/>
            <person name="Futagami T."/>
            <person name="Toyoda A."/>
            <person name="Takaki Y."/>
            <person name="Nishi S."/>
            <person name="Hori S."/>
            <person name="Arai W."/>
            <person name="Tsubouchi T."/>
            <person name="Morono Y."/>
            <person name="Uchiyama I."/>
            <person name="Ito T."/>
            <person name="Fujiyama A."/>
            <person name="Inagaki F."/>
            <person name="Takami H."/>
        </authorList>
    </citation>
    <scope>NUCLEOTIDE SEQUENCE</scope>
    <source>
        <strain evidence="1">Expedition CK06-06</strain>
    </source>
</reference>
<feature type="non-terminal residue" evidence="1">
    <location>
        <position position="42"/>
    </location>
</feature>